<organism evidence="1 2">
    <name type="scientific">Pararobbsia silviterrae</name>
    <dbReference type="NCBI Taxonomy" id="1792498"/>
    <lineage>
        <taxon>Bacteria</taxon>
        <taxon>Pseudomonadati</taxon>
        <taxon>Pseudomonadota</taxon>
        <taxon>Betaproteobacteria</taxon>
        <taxon>Burkholderiales</taxon>
        <taxon>Burkholderiaceae</taxon>
        <taxon>Pararobbsia</taxon>
    </lineage>
</organism>
<protein>
    <submittedName>
        <fullName evidence="1">Uncharacterized protein</fullName>
    </submittedName>
</protein>
<dbReference type="Proteomes" id="UP000270342">
    <property type="component" value="Unassembled WGS sequence"/>
</dbReference>
<sequence>MRICAMRAMSTMCAAPRMRVRAADRMHARRGVAKHRTAVRARQTRHRVMGFDGRATTRDRAPRHFSAVDFGDSPRAVSRHRIIAMMHLHHRGASLTSTDTVSRFQALMGVGPHSIGRRFQTGSEASCRP</sequence>
<dbReference type="EMBL" id="RBZU01000013">
    <property type="protein sequence ID" value="RKP47063.1"/>
    <property type="molecule type" value="Genomic_DNA"/>
</dbReference>
<gene>
    <name evidence="1" type="ORF">D7S86_23200</name>
</gene>
<reference evidence="1 2" key="1">
    <citation type="submission" date="2018-10" db="EMBL/GenBank/DDBJ databases">
        <title>Robbsia sp. DHC34, isolated from soil.</title>
        <authorList>
            <person name="Gao Z.-H."/>
            <person name="Qiu L.-H."/>
        </authorList>
    </citation>
    <scope>NUCLEOTIDE SEQUENCE [LARGE SCALE GENOMIC DNA]</scope>
    <source>
        <strain evidence="1 2">DHC34</strain>
    </source>
</reference>
<evidence type="ECO:0000313" key="2">
    <source>
        <dbReference type="Proteomes" id="UP000270342"/>
    </source>
</evidence>
<accession>A0A494XHP7</accession>
<keyword evidence="2" id="KW-1185">Reference proteome</keyword>
<comment type="caution">
    <text evidence="1">The sequence shown here is derived from an EMBL/GenBank/DDBJ whole genome shotgun (WGS) entry which is preliminary data.</text>
</comment>
<dbReference type="AlphaFoldDB" id="A0A494XHP7"/>
<name>A0A494XHP7_9BURK</name>
<evidence type="ECO:0000313" key="1">
    <source>
        <dbReference type="EMBL" id="RKP47063.1"/>
    </source>
</evidence>
<proteinExistence type="predicted"/>